<protein>
    <submittedName>
        <fullName evidence="1">Immunity protein Imm1</fullName>
    </submittedName>
</protein>
<dbReference type="RefSeq" id="WP_092526098.1">
    <property type="nucleotide sequence ID" value="NZ_FOWW01000001.1"/>
</dbReference>
<name>A0A1I5K9H2_9PSEU</name>
<accession>A0A1I5K9H2</accession>
<dbReference type="AlphaFoldDB" id="A0A1I5K9H2"/>
<dbReference type="STRING" id="587909.SAMN05421810_10152"/>
<keyword evidence="2" id="KW-1185">Reference proteome</keyword>
<proteinExistence type="predicted"/>
<dbReference type="EMBL" id="FOWW01000001">
    <property type="protein sequence ID" value="SFO81670.1"/>
    <property type="molecule type" value="Genomic_DNA"/>
</dbReference>
<gene>
    <name evidence="1" type="ORF">SAMN05421810_10152</name>
</gene>
<dbReference type="Proteomes" id="UP000198727">
    <property type="component" value="Unassembled WGS sequence"/>
</dbReference>
<sequence length="139" mass="15595">MSTKPGIARQDAYDITKIREANDLLAMMKAVNEEREKPDAGVVWWLYAGADAVCALIAGVRGERGALLWSEPTKSFIPEAGINDKHVDYFTWESHHHPQRPGSEVPIDLMYRAVTEYVATQERPTCVNWIVAPDPYSGH</sequence>
<evidence type="ECO:0000313" key="2">
    <source>
        <dbReference type="Proteomes" id="UP000198727"/>
    </source>
</evidence>
<dbReference type="Pfam" id="PF14430">
    <property type="entry name" value="Imm1"/>
    <property type="match status" value="1"/>
</dbReference>
<dbReference type="OrthoDB" id="3621625at2"/>
<organism evidence="1 2">
    <name type="scientific">Amycolatopsis arida</name>
    <dbReference type="NCBI Taxonomy" id="587909"/>
    <lineage>
        <taxon>Bacteria</taxon>
        <taxon>Bacillati</taxon>
        <taxon>Actinomycetota</taxon>
        <taxon>Actinomycetes</taxon>
        <taxon>Pseudonocardiales</taxon>
        <taxon>Pseudonocardiaceae</taxon>
        <taxon>Amycolatopsis</taxon>
    </lineage>
</organism>
<reference evidence="2" key="1">
    <citation type="submission" date="2016-10" db="EMBL/GenBank/DDBJ databases">
        <authorList>
            <person name="Varghese N."/>
            <person name="Submissions S."/>
        </authorList>
    </citation>
    <scope>NUCLEOTIDE SEQUENCE [LARGE SCALE GENOMIC DNA]</scope>
    <source>
        <strain evidence="2">CGMCC 4.5579</strain>
    </source>
</reference>
<evidence type="ECO:0000313" key="1">
    <source>
        <dbReference type="EMBL" id="SFO81670.1"/>
    </source>
</evidence>
<dbReference type="InterPro" id="IPR025680">
    <property type="entry name" value="DddI"/>
</dbReference>